<evidence type="ECO:0000313" key="1">
    <source>
        <dbReference type="EMBL" id="KAK1297447.1"/>
    </source>
</evidence>
<evidence type="ECO:0000313" key="2">
    <source>
        <dbReference type="Proteomes" id="UP001180020"/>
    </source>
</evidence>
<reference evidence="1" key="2">
    <citation type="submission" date="2023-06" db="EMBL/GenBank/DDBJ databases">
        <authorList>
            <person name="Ma L."/>
            <person name="Liu K.-W."/>
            <person name="Li Z."/>
            <person name="Hsiao Y.-Y."/>
            <person name="Qi Y."/>
            <person name="Fu T."/>
            <person name="Tang G."/>
            <person name="Zhang D."/>
            <person name="Sun W.-H."/>
            <person name="Liu D.-K."/>
            <person name="Li Y."/>
            <person name="Chen G.-Z."/>
            <person name="Liu X.-D."/>
            <person name="Liao X.-Y."/>
            <person name="Jiang Y.-T."/>
            <person name="Yu X."/>
            <person name="Hao Y."/>
            <person name="Huang J."/>
            <person name="Zhao X.-W."/>
            <person name="Ke S."/>
            <person name="Chen Y.-Y."/>
            <person name="Wu W.-L."/>
            <person name="Hsu J.-L."/>
            <person name="Lin Y.-F."/>
            <person name="Huang M.-D."/>
            <person name="Li C.-Y."/>
            <person name="Huang L."/>
            <person name="Wang Z.-W."/>
            <person name="Zhao X."/>
            <person name="Zhong W.-Y."/>
            <person name="Peng D.-H."/>
            <person name="Ahmad S."/>
            <person name="Lan S."/>
            <person name="Zhang J.-S."/>
            <person name="Tsai W.-C."/>
            <person name="Van De Peer Y."/>
            <person name="Liu Z.-J."/>
        </authorList>
    </citation>
    <scope>NUCLEOTIDE SEQUENCE</scope>
    <source>
        <strain evidence="1">CP</strain>
        <tissue evidence="1">Leaves</tissue>
    </source>
</reference>
<name>A0AAV9D876_ACOCL</name>
<dbReference type="PANTHER" id="PTHR33358:SF12">
    <property type="entry name" value="F-BOX PROTEIN WITH A DOMAIN PROTEIN"/>
    <property type="match status" value="1"/>
</dbReference>
<proteinExistence type="predicted"/>
<keyword evidence="2" id="KW-1185">Reference proteome</keyword>
<organism evidence="1 2">
    <name type="scientific">Acorus calamus</name>
    <name type="common">Sweet flag</name>
    <dbReference type="NCBI Taxonomy" id="4465"/>
    <lineage>
        <taxon>Eukaryota</taxon>
        <taxon>Viridiplantae</taxon>
        <taxon>Streptophyta</taxon>
        <taxon>Embryophyta</taxon>
        <taxon>Tracheophyta</taxon>
        <taxon>Spermatophyta</taxon>
        <taxon>Magnoliopsida</taxon>
        <taxon>Liliopsida</taxon>
        <taxon>Acoraceae</taxon>
        <taxon>Acorus</taxon>
    </lineage>
</organism>
<protein>
    <submittedName>
        <fullName evidence="1">F-box protein</fullName>
    </submittedName>
</protein>
<accession>A0AAV9D876</accession>
<comment type="caution">
    <text evidence="1">The sequence shown here is derived from an EMBL/GenBank/DDBJ whole genome shotgun (WGS) entry which is preliminary data.</text>
</comment>
<dbReference type="InterPro" id="IPR027949">
    <property type="entry name" value="Chloroplast_duf"/>
</dbReference>
<dbReference type="Pfam" id="PF14476">
    <property type="entry name" value="Chloroplast_duf"/>
    <property type="match status" value="2"/>
</dbReference>
<gene>
    <name evidence="1" type="ORF">QJS10_CPB15g01795</name>
</gene>
<dbReference type="Proteomes" id="UP001180020">
    <property type="component" value="Unassembled WGS sequence"/>
</dbReference>
<dbReference type="PANTHER" id="PTHR33358">
    <property type="entry name" value="F-BOX PROTEIN WITH A DOMAIN PROTEIN"/>
    <property type="match status" value="1"/>
</dbReference>
<reference evidence="1" key="1">
    <citation type="journal article" date="2023" name="Nat. Commun.">
        <title>Diploid and tetraploid genomes of Acorus and the evolution of monocots.</title>
        <authorList>
            <person name="Ma L."/>
            <person name="Liu K.W."/>
            <person name="Li Z."/>
            <person name="Hsiao Y.Y."/>
            <person name="Qi Y."/>
            <person name="Fu T."/>
            <person name="Tang G.D."/>
            <person name="Zhang D."/>
            <person name="Sun W.H."/>
            <person name="Liu D.K."/>
            <person name="Li Y."/>
            <person name="Chen G.Z."/>
            <person name="Liu X.D."/>
            <person name="Liao X.Y."/>
            <person name="Jiang Y.T."/>
            <person name="Yu X."/>
            <person name="Hao Y."/>
            <person name="Huang J."/>
            <person name="Zhao X.W."/>
            <person name="Ke S."/>
            <person name="Chen Y.Y."/>
            <person name="Wu W.L."/>
            <person name="Hsu J.L."/>
            <person name="Lin Y.F."/>
            <person name="Huang M.D."/>
            <person name="Li C.Y."/>
            <person name="Huang L."/>
            <person name="Wang Z.W."/>
            <person name="Zhao X."/>
            <person name="Zhong W.Y."/>
            <person name="Peng D.H."/>
            <person name="Ahmad S."/>
            <person name="Lan S."/>
            <person name="Zhang J.S."/>
            <person name="Tsai W.C."/>
            <person name="Van de Peer Y."/>
            <person name="Liu Z.J."/>
        </authorList>
    </citation>
    <scope>NUCLEOTIDE SEQUENCE</scope>
    <source>
        <strain evidence="1">CP</strain>
    </source>
</reference>
<dbReference type="EMBL" id="JAUJYO010000015">
    <property type="protein sequence ID" value="KAK1297447.1"/>
    <property type="molecule type" value="Genomic_DNA"/>
</dbReference>
<dbReference type="AlphaFoldDB" id="A0AAV9D876"/>
<sequence>MVVVNQIQLSQLAEEQRNAAHLLRGLENNVRGKTVAISDIDRAMEGCLRSMRRNSHCSGDARQFPRESRAHHVVAVKARTVDKGGKSRTVDNDGVSGSLREKRHGATTEYMRLGEVVLRVNRVMEVLGPVLCGVVAVAEGYVDQVDGL</sequence>